<accession>A0A382GAG2</accession>
<sequence length="281" mass="31993">MEFTLLTDEQRLSFENDGYLIVRDALDTEMVNRLLETGDRLMDGFKYEGFYAHRRDGLVQEDAFAELVTNSKTVPLIIQLLGNNLHVTNTALIYKHPQPLGSFDNVNWHRDVGVSLDLGHANLPRVGLKVGYCLTDFTVPNSGATLFVRGSNKYPEPLAIPEGDVHPPEYEEVLMKPGDAFLFESRTYHAPGINCQKETAKVVIYGYHFRWVKADYYLHYYNDRRQPDEQLTEKLDDIGRQLLGACTDTKGNFDPNGHEWPLREWASGHGLPEQSPHTVVI</sequence>
<dbReference type="Gene3D" id="2.60.120.620">
    <property type="entry name" value="q2cbj1_9rhob like domain"/>
    <property type="match status" value="1"/>
</dbReference>
<gene>
    <name evidence="1" type="ORF">METZ01_LOCUS224458</name>
</gene>
<dbReference type="InterPro" id="IPR008775">
    <property type="entry name" value="Phytyl_CoA_dOase-like"/>
</dbReference>
<reference evidence="1" key="1">
    <citation type="submission" date="2018-05" db="EMBL/GenBank/DDBJ databases">
        <authorList>
            <person name="Lanie J.A."/>
            <person name="Ng W.-L."/>
            <person name="Kazmierczak K.M."/>
            <person name="Andrzejewski T.M."/>
            <person name="Davidsen T.M."/>
            <person name="Wayne K.J."/>
            <person name="Tettelin H."/>
            <person name="Glass J.I."/>
            <person name="Rusch D."/>
            <person name="Podicherti R."/>
            <person name="Tsui H.-C.T."/>
            <person name="Winkler M.E."/>
        </authorList>
    </citation>
    <scope>NUCLEOTIDE SEQUENCE</scope>
</reference>
<dbReference type="AlphaFoldDB" id="A0A382GAG2"/>
<proteinExistence type="predicted"/>
<dbReference type="SUPFAM" id="SSF51197">
    <property type="entry name" value="Clavaminate synthase-like"/>
    <property type="match status" value="1"/>
</dbReference>
<dbReference type="Pfam" id="PF05721">
    <property type="entry name" value="PhyH"/>
    <property type="match status" value="1"/>
</dbReference>
<organism evidence="1">
    <name type="scientific">marine metagenome</name>
    <dbReference type="NCBI Taxonomy" id="408172"/>
    <lineage>
        <taxon>unclassified sequences</taxon>
        <taxon>metagenomes</taxon>
        <taxon>ecological metagenomes</taxon>
    </lineage>
</organism>
<name>A0A382GAG2_9ZZZZ</name>
<dbReference type="PANTHER" id="PTHR20883:SF46">
    <property type="entry name" value="PHYTANOYL-COA HYDROXYLASE"/>
    <property type="match status" value="1"/>
</dbReference>
<protein>
    <recommendedName>
        <fullName evidence="2">Phytanoyl-CoA dioxygenase</fullName>
    </recommendedName>
</protein>
<dbReference type="EMBL" id="UINC01054196">
    <property type="protein sequence ID" value="SVB71604.1"/>
    <property type="molecule type" value="Genomic_DNA"/>
</dbReference>
<dbReference type="PANTHER" id="PTHR20883">
    <property type="entry name" value="PHYTANOYL-COA DIOXYGENASE DOMAIN CONTAINING 1"/>
    <property type="match status" value="1"/>
</dbReference>
<evidence type="ECO:0000313" key="1">
    <source>
        <dbReference type="EMBL" id="SVB71604.1"/>
    </source>
</evidence>
<evidence type="ECO:0008006" key="2">
    <source>
        <dbReference type="Google" id="ProtNLM"/>
    </source>
</evidence>